<name>A0A6N2RH60_9BACT</name>
<evidence type="ECO:0000313" key="1">
    <source>
        <dbReference type="EMBL" id="VYS80703.1"/>
    </source>
</evidence>
<dbReference type="EMBL" id="CACRSS010000002">
    <property type="protein sequence ID" value="VYS80703.1"/>
    <property type="molecule type" value="Genomic_DNA"/>
</dbReference>
<sequence>MLEEDPAEKMDLQKRIKHFWEFIPMNALARCPEDFRCAVRQWKDTCEKKMEESGAVPGDLEMGAWEDVRLLMEKYMVQEAIQPVMGWMMKKAGISALEMEDGAGKKEMLKRLKGIKEKLESGEVVIPAEIMQKQEG</sequence>
<reference evidence="1" key="1">
    <citation type="submission" date="2019-11" db="EMBL/GenBank/DDBJ databases">
        <authorList>
            <person name="Feng L."/>
        </authorList>
    </citation>
    <scope>NUCLEOTIDE SEQUENCE</scope>
    <source>
        <strain evidence="1">AMuciniphilaLFYP55</strain>
    </source>
</reference>
<organism evidence="1">
    <name type="scientific">Akkermansia muciniphila</name>
    <dbReference type="NCBI Taxonomy" id="239935"/>
    <lineage>
        <taxon>Bacteria</taxon>
        <taxon>Pseudomonadati</taxon>
        <taxon>Verrucomicrobiota</taxon>
        <taxon>Verrucomicrobiia</taxon>
        <taxon>Verrucomicrobiales</taxon>
        <taxon>Akkermansiaceae</taxon>
        <taxon>Akkermansia</taxon>
    </lineage>
</organism>
<dbReference type="AlphaFoldDB" id="A0A6N2RH60"/>
<gene>
    <name evidence="1" type="ORF">AMLFYP55_01649</name>
</gene>
<protein>
    <submittedName>
        <fullName evidence="1">Uncharacterized protein</fullName>
    </submittedName>
</protein>
<accession>A0A6N2RH60</accession>
<proteinExistence type="predicted"/>